<feature type="non-terminal residue" evidence="3">
    <location>
        <position position="1"/>
    </location>
</feature>
<gene>
    <name evidence="3" type="ORF">TrRE_jg532</name>
</gene>
<dbReference type="AlphaFoldDB" id="A0A9W7AR63"/>
<organism evidence="3 4">
    <name type="scientific">Triparma retinervis</name>
    <dbReference type="NCBI Taxonomy" id="2557542"/>
    <lineage>
        <taxon>Eukaryota</taxon>
        <taxon>Sar</taxon>
        <taxon>Stramenopiles</taxon>
        <taxon>Ochrophyta</taxon>
        <taxon>Bolidophyceae</taxon>
        <taxon>Parmales</taxon>
        <taxon>Triparmaceae</taxon>
        <taxon>Triparma</taxon>
    </lineage>
</organism>
<reference evidence="3" key="1">
    <citation type="submission" date="2022-07" db="EMBL/GenBank/DDBJ databases">
        <title>Genome analysis of Parmales, a sister group of diatoms, reveals the evolutionary specialization of diatoms from phago-mixotrophs to photoautotrophs.</title>
        <authorList>
            <person name="Ban H."/>
            <person name="Sato S."/>
            <person name="Yoshikawa S."/>
            <person name="Kazumasa Y."/>
            <person name="Nakamura Y."/>
            <person name="Ichinomiya M."/>
            <person name="Saitoh K."/>
            <person name="Sato N."/>
            <person name="Blanc-Mathieu R."/>
            <person name="Endo H."/>
            <person name="Kuwata A."/>
            <person name="Ogata H."/>
        </authorList>
    </citation>
    <scope>NUCLEOTIDE SEQUENCE</scope>
</reference>
<keyword evidence="4" id="KW-1185">Reference proteome</keyword>
<feature type="coiled-coil region" evidence="1">
    <location>
        <begin position="66"/>
        <end position="188"/>
    </location>
</feature>
<sequence length="475" mass="52863">VPSINFSGAGPLRRRASASVVTGSREGELDLGCKQRGGGGLCGQCVRLRAECGDVKERLREEAGRCEFYREEMERSRGERDEARGEVSEANKVKDECVKRMRDKEEKVRRLEREVVEAERRGKEELAREREKGESDRDELRRALESLAASAGSLEELRGKVEVMGRQLDGLTGEKVKVERERDEAVTELLRMVNERKESMDKEDGREVKEKKMALQIALMKKEWEKMKDSNLKLLTSLKGAQKETSDKGTFTSPVRVSSSFACVGTSPVSYLSTGVCTSPPSPGPPPLAPVKSNETSTQTTNHDNERARRAVASLREAVEGELACVRKHGHLVNLSNTGNLRAMQVRVSGLELRLEAANRIRDVLEFHAVSAERKLGEYEGDTAAKIKKGREGRGRMEKEKLARDLEGLDQRSREAGGIMGSMMMGKVPQARALVEEAKEVRERVVREIVEGAGEIWGGDRVEVNANGMLRNVYV</sequence>
<keyword evidence="1" id="KW-0175">Coiled coil</keyword>
<protein>
    <submittedName>
        <fullName evidence="3">Uncharacterized protein</fullName>
    </submittedName>
</protein>
<evidence type="ECO:0000313" key="3">
    <source>
        <dbReference type="EMBL" id="GMH74017.1"/>
    </source>
</evidence>
<dbReference type="OrthoDB" id="10552037at2759"/>
<feature type="compositionally biased region" description="Pro residues" evidence="2">
    <location>
        <begin position="280"/>
        <end position="289"/>
    </location>
</feature>
<dbReference type="EMBL" id="BRXZ01001557">
    <property type="protein sequence ID" value="GMH74017.1"/>
    <property type="molecule type" value="Genomic_DNA"/>
</dbReference>
<feature type="region of interest" description="Disordered" evidence="2">
    <location>
        <begin position="276"/>
        <end position="306"/>
    </location>
</feature>
<feature type="compositionally biased region" description="Polar residues" evidence="2">
    <location>
        <begin position="293"/>
        <end position="302"/>
    </location>
</feature>
<proteinExistence type="predicted"/>
<evidence type="ECO:0000313" key="4">
    <source>
        <dbReference type="Proteomes" id="UP001165082"/>
    </source>
</evidence>
<evidence type="ECO:0000256" key="2">
    <source>
        <dbReference type="SAM" id="MobiDB-lite"/>
    </source>
</evidence>
<evidence type="ECO:0000256" key="1">
    <source>
        <dbReference type="SAM" id="Coils"/>
    </source>
</evidence>
<dbReference type="Proteomes" id="UP001165082">
    <property type="component" value="Unassembled WGS sequence"/>
</dbReference>
<name>A0A9W7AR63_9STRA</name>
<comment type="caution">
    <text evidence="3">The sequence shown here is derived from an EMBL/GenBank/DDBJ whole genome shotgun (WGS) entry which is preliminary data.</text>
</comment>
<accession>A0A9W7AR63</accession>